<gene>
    <name evidence="1" type="ORF">Moror_2841</name>
</gene>
<evidence type="ECO:0000313" key="2">
    <source>
        <dbReference type="Proteomes" id="UP000017559"/>
    </source>
</evidence>
<comment type="caution">
    <text evidence="1">The sequence shown here is derived from an EMBL/GenBank/DDBJ whole genome shotgun (WGS) entry which is preliminary data.</text>
</comment>
<dbReference type="HOGENOM" id="CLU_1315709_0_0_1"/>
<dbReference type="AlphaFoldDB" id="V2XEN4"/>
<dbReference type="Proteomes" id="UP000017559">
    <property type="component" value="Unassembled WGS sequence"/>
</dbReference>
<reference evidence="1 2" key="1">
    <citation type="journal article" date="2014" name="BMC Genomics">
        <title>Genome and secretome analysis of the hemibiotrophic fungal pathogen, Moniliophthora roreri, which causes frosty pod rot disease of cacao: mechanisms of the biotrophic and necrotrophic phases.</title>
        <authorList>
            <person name="Meinhardt L.W."/>
            <person name="Costa G.G.L."/>
            <person name="Thomazella D.P.T."/>
            <person name="Teixeira P.J.P.L."/>
            <person name="Carazzolle M.F."/>
            <person name="Schuster S.C."/>
            <person name="Carlson J.E."/>
            <person name="Guiltinan M.J."/>
            <person name="Mieczkowski P."/>
            <person name="Farmer A."/>
            <person name="Ramaraj T."/>
            <person name="Crozier J."/>
            <person name="Davis R.E."/>
            <person name="Shao J."/>
            <person name="Melnick R.L."/>
            <person name="Pereira G.A.G."/>
            <person name="Bailey B.A."/>
        </authorList>
    </citation>
    <scope>NUCLEOTIDE SEQUENCE [LARGE SCALE GENOMIC DNA]</scope>
    <source>
        <strain evidence="1 2">MCA 2997</strain>
    </source>
</reference>
<keyword evidence="2" id="KW-1185">Reference proteome</keyword>
<protein>
    <submittedName>
        <fullName evidence="1">Uncharacterized protein</fullName>
    </submittedName>
</protein>
<sequence length="209" mass="24063">MAYNYGSATYQRPSLGPGAQQLSYPAYGYYGQQYQQQQEYLIPGPEMYGTHLQQQVQPAFEIIPTKEHHAGHPATRPITFTVGGRPPRISELFSGRSTVDYPDNQVLVEMGVKGTRINVVVDFPGVHSSAAKRFHVLFRERPITRQELAVTIAHKLVEFLADWREGNHQQTLAPGEERWRLNRLREVRLVQLNYNEKFWFPVLAVDSYY</sequence>
<dbReference type="OrthoDB" id="2602575at2759"/>
<name>V2XEN4_MONRO</name>
<organism evidence="1 2">
    <name type="scientific">Moniliophthora roreri (strain MCA 2997)</name>
    <name type="common">Cocoa frosty pod rot fungus</name>
    <name type="synonym">Crinipellis roreri</name>
    <dbReference type="NCBI Taxonomy" id="1381753"/>
    <lineage>
        <taxon>Eukaryota</taxon>
        <taxon>Fungi</taxon>
        <taxon>Dikarya</taxon>
        <taxon>Basidiomycota</taxon>
        <taxon>Agaricomycotina</taxon>
        <taxon>Agaricomycetes</taxon>
        <taxon>Agaricomycetidae</taxon>
        <taxon>Agaricales</taxon>
        <taxon>Marasmiineae</taxon>
        <taxon>Marasmiaceae</taxon>
        <taxon>Moniliophthora</taxon>
    </lineage>
</organism>
<dbReference type="KEGG" id="mrr:Moror_2841"/>
<evidence type="ECO:0000313" key="1">
    <source>
        <dbReference type="EMBL" id="ESK91296.1"/>
    </source>
</evidence>
<accession>V2XEN4</accession>
<dbReference type="EMBL" id="AWSO01000358">
    <property type="protein sequence ID" value="ESK91296.1"/>
    <property type="molecule type" value="Genomic_DNA"/>
</dbReference>
<proteinExistence type="predicted"/>